<keyword evidence="3" id="KW-0733">Signal recognition particle</keyword>
<gene>
    <name evidence="7" type="ORF">NAES01612_LOCUS17414</name>
    <name evidence="8" type="ORF">NAES01612_LOCUS17415</name>
</gene>
<organism evidence="7">
    <name type="scientific">Paramoeba aestuarina</name>
    <dbReference type="NCBI Taxonomy" id="180227"/>
    <lineage>
        <taxon>Eukaryota</taxon>
        <taxon>Amoebozoa</taxon>
        <taxon>Discosea</taxon>
        <taxon>Flabellinia</taxon>
        <taxon>Dactylopodida</taxon>
        <taxon>Paramoebidae</taxon>
        <taxon>Paramoeba</taxon>
    </lineage>
</organism>
<evidence type="ECO:0000256" key="1">
    <source>
        <dbReference type="ARBA" id="ARBA00004496"/>
    </source>
</evidence>
<name>A0A6U3CC16_9EUKA</name>
<evidence type="ECO:0000256" key="2">
    <source>
        <dbReference type="ARBA" id="ARBA00022490"/>
    </source>
</evidence>
<feature type="coiled-coil region" evidence="5">
    <location>
        <begin position="92"/>
        <end position="151"/>
    </location>
</feature>
<reference evidence="7" key="1">
    <citation type="submission" date="2021-01" db="EMBL/GenBank/DDBJ databases">
        <authorList>
            <person name="Corre E."/>
            <person name="Pelletier E."/>
            <person name="Niang G."/>
            <person name="Scheremetjew M."/>
            <person name="Finn R."/>
            <person name="Kale V."/>
            <person name="Holt S."/>
            <person name="Cochrane G."/>
            <person name="Meng A."/>
            <person name="Brown T."/>
            <person name="Cohen L."/>
        </authorList>
    </citation>
    <scope>NUCLEOTIDE SEQUENCE</scope>
    <source>
        <strain evidence="7">SoJaBio B1-5/56/2</strain>
    </source>
</reference>
<dbReference type="PANTHER" id="PTHR17453:SF0">
    <property type="entry name" value="SIGNAL RECOGNITION PARTICLE 19 KDA PROTEIN"/>
    <property type="match status" value="1"/>
</dbReference>
<dbReference type="EMBL" id="HBKR01026548">
    <property type="protein sequence ID" value="CAE2319444.1"/>
    <property type="molecule type" value="Transcribed_RNA"/>
</dbReference>
<protein>
    <submittedName>
        <fullName evidence="7">Uncharacterized protein</fullName>
    </submittedName>
</protein>
<keyword evidence="2" id="KW-0963">Cytoplasm</keyword>
<dbReference type="PANTHER" id="PTHR17453">
    <property type="entry name" value="SIGNAL RECOGNITION PARTICLE 19 KD PROTEIN"/>
    <property type="match status" value="1"/>
</dbReference>
<proteinExistence type="predicted"/>
<feature type="region of interest" description="Disordered" evidence="6">
    <location>
        <begin position="57"/>
        <end position="77"/>
    </location>
</feature>
<evidence type="ECO:0000256" key="4">
    <source>
        <dbReference type="ARBA" id="ARBA00023274"/>
    </source>
</evidence>
<dbReference type="InterPro" id="IPR002778">
    <property type="entry name" value="Signal_recog_particle_SRP19"/>
</dbReference>
<keyword evidence="4" id="KW-0687">Ribonucleoprotein</keyword>
<dbReference type="Gene3D" id="3.30.56.30">
    <property type="entry name" value="Signal recognition particle, SRP19-like subunit"/>
    <property type="match status" value="1"/>
</dbReference>
<accession>A0A6U3CC16</accession>
<dbReference type="EMBL" id="HBKR01026549">
    <property type="protein sequence ID" value="CAE2319445.1"/>
    <property type="molecule type" value="Transcribed_RNA"/>
</dbReference>
<dbReference type="SUPFAM" id="SSF69695">
    <property type="entry name" value="SRP19"/>
    <property type="match status" value="1"/>
</dbReference>
<evidence type="ECO:0000313" key="7">
    <source>
        <dbReference type="EMBL" id="CAE2319444.1"/>
    </source>
</evidence>
<dbReference type="GO" id="GO:0005786">
    <property type="term" value="C:signal recognition particle, endoplasmic reticulum targeting"/>
    <property type="evidence" value="ECO:0007669"/>
    <property type="project" value="UniProtKB-KW"/>
</dbReference>
<evidence type="ECO:0000256" key="6">
    <source>
        <dbReference type="SAM" id="MobiDB-lite"/>
    </source>
</evidence>
<dbReference type="GO" id="GO:0008312">
    <property type="term" value="F:7S RNA binding"/>
    <property type="evidence" value="ECO:0007669"/>
    <property type="project" value="InterPro"/>
</dbReference>
<comment type="subcellular location">
    <subcellularLocation>
        <location evidence="1">Cytoplasm</location>
    </subcellularLocation>
</comment>
<dbReference type="Pfam" id="PF01922">
    <property type="entry name" value="SRP19"/>
    <property type="match status" value="1"/>
</dbReference>
<sequence>MLTEERRKSCIYPVYIDSEIGIEAGRRISKEKGVPHPNIKEIFDVCQAWGAKCDPEPLKSHPRVQGRTPKTPNYYNGGRIRVPYTTINVPKVDATKEEVDALVANLEQCRLDGTIEKITKREFLVRLAEGIRRYREQKKLLAAEKSKANDKGKKKK</sequence>
<evidence type="ECO:0000313" key="8">
    <source>
        <dbReference type="EMBL" id="CAE2319445.1"/>
    </source>
</evidence>
<evidence type="ECO:0000256" key="5">
    <source>
        <dbReference type="SAM" id="Coils"/>
    </source>
</evidence>
<dbReference type="AlphaFoldDB" id="A0A6U3CC16"/>
<dbReference type="GO" id="GO:0006617">
    <property type="term" value="P:SRP-dependent cotranslational protein targeting to membrane, signal sequence recognition"/>
    <property type="evidence" value="ECO:0007669"/>
    <property type="project" value="TreeGrafter"/>
</dbReference>
<keyword evidence="5" id="KW-0175">Coiled coil</keyword>
<dbReference type="InterPro" id="IPR036521">
    <property type="entry name" value="SRP19-like_sf"/>
</dbReference>
<evidence type="ECO:0000256" key="3">
    <source>
        <dbReference type="ARBA" id="ARBA00023135"/>
    </source>
</evidence>